<dbReference type="EMBL" id="BNAP01000002">
    <property type="protein sequence ID" value="GHG82709.1"/>
    <property type="molecule type" value="Genomic_DNA"/>
</dbReference>
<evidence type="ECO:0000313" key="3">
    <source>
        <dbReference type="Proteomes" id="UP000611500"/>
    </source>
</evidence>
<name>A0A8J3H3V9_9RHOB</name>
<comment type="caution">
    <text evidence="2">The sequence shown here is derived from an EMBL/GenBank/DDBJ whole genome shotgun (WGS) entry which is preliminary data.</text>
</comment>
<evidence type="ECO:0000313" key="2">
    <source>
        <dbReference type="EMBL" id="GHG82709.1"/>
    </source>
</evidence>
<dbReference type="Proteomes" id="UP000611500">
    <property type="component" value="Unassembled WGS sequence"/>
</dbReference>
<evidence type="ECO:0008006" key="4">
    <source>
        <dbReference type="Google" id="ProtNLM"/>
    </source>
</evidence>
<dbReference type="AlphaFoldDB" id="A0A8J3H3V9"/>
<sequence length="337" mass="34891">MSKLRLIALAGGTLVCALGIGYAMQRFVPLPAASLPANRMAEASASDTGLPSVQRGAAPVAPADPVVPQPLKAPARAAEPLEIGKIALTSAPPPEAPATAADVAGSDAPASGCEVTAEAMARPGALVELVVHAPCMAASRVVIHHHGMFFAELTDDDGRLELVIPALAEKAVFIAAFDNGDGAVALTQVPDINDFDRIALQWAGAEGFQLHAREFGATYGQPGHIWSGLSAAELKQEPALHGAVVRLGAPMALAPLTAEVYSFPAGQSDRAGSIALTVEAEITAQNCGRDISAQLLERQAEDRVKTRELELSVPDCDAIGDFLVLNNLLDDLKIAAK</sequence>
<proteinExistence type="predicted"/>
<feature type="region of interest" description="Disordered" evidence="1">
    <location>
        <begin position="46"/>
        <end position="69"/>
    </location>
</feature>
<reference evidence="2" key="1">
    <citation type="journal article" date="2014" name="Int. J. Syst. Evol. Microbiol.">
        <title>Complete genome sequence of Corynebacterium casei LMG S-19264T (=DSM 44701T), isolated from a smear-ripened cheese.</title>
        <authorList>
            <consortium name="US DOE Joint Genome Institute (JGI-PGF)"/>
            <person name="Walter F."/>
            <person name="Albersmeier A."/>
            <person name="Kalinowski J."/>
            <person name="Ruckert C."/>
        </authorList>
    </citation>
    <scope>NUCLEOTIDE SEQUENCE</scope>
    <source>
        <strain evidence="2">CGMCC 1.7081</strain>
    </source>
</reference>
<protein>
    <recommendedName>
        <fullName evidence="4">Translocase</fullName>
    </recommendedName>
</protein>
<organism evidence="2 3">
    <name type="scientific">Pseudodonghicola xiamenensis</name>
    <dbReference type="NCBI Taxonomy" id="337702"/>
    <lineage>
        <taxon>Bacteria</taxon>
        <taxon>Pseudomonadati</taxon>
        <taxon>Pseudomonadota</taxon>
        <taxon>Alphaproteobacteria</taxon>
        <taxon>Rhodobacterales</taxon>
        <taxon>Paracoccaceae</taxon>
        <taxon>Pseudodonghicola</taxon>
    </lineage>
</organism>
<keyword evidence="3" id="KW-1185">Reference proteome</keyword>
<accession>A0A8J3H3V9</accession>
<feature type="compositionally biased region" description="Low complexity" evidence="1">
    <location>
        <begin position="57"/>
        <end position="66"/>
    </location>
</feature>
<gene>
    <name evidence="2" type="ORF">GCM10010961_07450</name>
</gene>
<reference evidence="2" key="2">
    <citation type="submission" date="2020-09" db="EMBL/GenBank/DDBJ databases">
        <authorList>
            <person name="Sun Q."/>
            <person name="Zhou Y."/>
        </authorList>
    </citation>
    <scope>NUCLEOTIDE SEQUENCE</scope>
    <source>
        <strain evidence="2">CGMCC 1.7081</strain>
    </source>
</reference>
<dbReference type="RefSeq" id="WP_028092704.1">
    <property type="nucleotide sequence ID" value="NZ_BNAP01000002.1"/>
</dbReference>
<evidence type="ECO:0000256" key="1">
    <source>
        <dbReference type="SAM" id="MobiDB-lite"/>
    </source>
</evidence>